<name>A0A4C1YM40_EUMVA</name>
<dbReference type="AlphaFoldDB" id="A0A4C1YM40"/>
<dbReference type="Proteomes" id="UP000299102">
    <property type="component" value="Unassembled WGS sequence"/>
</dbReference>
<accession>A0A4C1YM40</accession>
<sequence>MIDAEHMSQVAVEGSSINYVGQKREDGSVPWRAVLRLPPGALDSRNSLRRSYTSGTVTTPTDGDHLLRLIICRRSRPHIDADDGASAAEINGRTPLFYIVCRRGVHIVSDWVCKARKKLTSLSIVSRSVVHRRDGRIDWVRLKQNKYLTNGYEESEGCKERTKRMTDAESSRKKTFREQSDLSRHKDAHEKVKPEDAPRKSADKHRINHLRNNYESDIRLVTIFRKQIRRKVDSMH</sequence>
<keyword evidence="3" id="KW-1185">Reference proteome</keyword>
<evidence type="ECO:0000313" key="2">
    <source>
        <dbReference type="EMBL" id="GBP77491.1"/>
    </source>
</evidence>
<proteinExistence type="predicted"/>
<protein>
    <submittedName>
        <fullName evidence="2">Uncharacterized protein</fullName>
    </submittedName>
</protein>
<comment type="caution">
    <text evidence="2">The sequence shown here is derived from an EMBL/GenBank/DDBJ whole genome shotgun (WGS) entry which is preliminary data.</text>
</comment>
<dbReference type="EMBL" id="BGZK01001333">
    <property type="protein sequence ID" value="GBP77491.1"/>
    <property type="molecule type" value="Genomic_DNA"/>
</dbReference>
<feature type="region of interest" description="Disordered" evidence="1">
    <location>
        <begin position="159"/>
        <end position="204"/>
    </location>
</feature>
<organism evidence="2 3">
    <name type="scientific">Eumeta variegata</name>
    <name type="common">Bagworm moth</name>
    <name type="synonym">Eumeta japonica</name>
    <dbReference type="NCBI Taxonomy" id="151549"/>
    <lineage>
        <taxon>Eukaryota</taxon>
        <taxon>Metazoa</taxon>
        <taxon>Ecdysozoa</taxon>
        <taxon>Arthropoda</taxon>
        <taxon>Hexapoda</taxon>
        <taxon>Insecta</taxon>
        <taxon>Pterygota</taxon>
        <taxon>Neoptera</taxon>
        <taxon>Endopterygota</taxon>
        <taxon>Lepidoptera</taxon>
        <taxon>Glossata</taxon>
        <taxon>Ditrysia</taxon>
        <taxon>Tineoidea</taxon>
        <taxon>Psychidae</taxon>
        <taxon>Oiketicinae</taxon>
        <taxon>Eumeta</taxon>
    </lineage>
</organism>
<evidence type="ECO:0000313" key="3">
    <source>
        <dbReference type="Proteomes" id="UP000299102"/>
    </source>
</evidence>
<gene>
    <name evidence="2" type="ORF">EVAR_62567_1</name>
</gene>
<reference evidence="2 3" key="1">
    <citation type="journal article" date="2019" name="Commun. Biol.">
        <title>The bagworm genome reveals a unique fibroin gene that provides high tensile strength.</title>
        <authorList>
            <person name="Kono N."/>
            <person name="Nakamura H."/>
            <person name="Ohtoshi R."/>
            <person name="Tomita M."/>
            <person name="Numata K."/>
            <person name="Arakawa K."/>
        </authorList>
    </citation>
    <scope>NUCLEOTIDE SEQUENCE [LARGE SCALE GENOMIC DNA]</scope>
</reference>
<evidence type="ECO:0000256" key="1">
    <source>
        <dbReference type="SAM" id="MobiDB-lite"/>
    </source>
</evidence>